<comment type="similarity">
    <text evidence="2">Belongs to the DNA repair enzymes AP/ExoA family.</text>
</comment>
<keyword evidence="5 7" id="KW-0460">Magnesium</keyword>
<keyword evidence="3 7" id="KW-0479">Metal-binding</keyword>
<dbReference type="InterPro" id="IPR020848">
    <property type="entry name" value="AP_endonuclease_F1_CS"/>
</dbReference>
<dbReference type="CDD" id="cd09086">
    <property type="entry name" value="ExoIII-like_AP-endo"/>
    <property type="match status" value="1"/>
</dbReference>
<dbReference type="PANTHER" id="PTHR43250:SF2">
    <property type="entry name" value="EXODEOXYRIBONUCLEASE III"/>
    <property type="match status" value="1"/>
</dbReference>
<dbReference type="GO" id="GO:0003677">
    <property type="term" value="F:DNA binding"/>
    <property type="evidence" value="ECO:0007669"/>
    <property type="project" value="InterPro"/>
</dbReference>
<evidence type="ECO:0000256" key="5">
    <source>
        <dbReference type="ARBA" id="ARBA00022842"/>
    </source>
</evidence>
<dbReference type="InterPro" id="IPR020847">
    <property type="entry name" value="AP_endonuclease_F1_BS"/>
</dbReference>
<keyword evidence="7" id="KW-0464">Manganese</keyword>
<dbReference type="InterPro" id="IPR036691">
    <property type="entry name" value="Endo/exonu/phosph_ase_sf"/>
</dbReference>
<evidence type="ECO:0000256" key="7">
    <source>
        <dbReference type="PIRSR" id="PIRSR604808-2"/>
    </source>
</evidence>
<comment type="cofactor">
    <cofactor evidence="7">
        <name>Mg(2+)</name>
        <dbReference type="ChEBI" id="CHEBI:18420"/>
    </cofactor>
    <cofactor evidence="7">
        <name>Mn(2+)</name>
        <dbReference type="ChEBI" id="CHEBI:29035"/>
    </cofactor>
    <text evidence="7">Probably binds two magnesium or manganese ions per subunit.</text>
</comment>
<accession>A0A1I3XCY6</accession>
<reference evidence="11" key="1">
    <citation type="submission" date="2016-10" db="EMBL/GenBank/DDBJ databases">
        <authorList>
            <person name="Varghese N."/>
            <person name="Submissions S."/>
        </authorList>
    </citation>
    <scope>NUCLEOTIDE SEQUENCE [LARGE SCALE GENOMIC DNA]</scope>
    <source>
        <strain evidence="11">Nm69</strain>
    </source>
</reference>
<keyword evidence="11" id="KW-1185">Reference proteome</keyword>
<dbReference type="GO" id="GO:0004519">
    <property type="term" value="F:endonuclease activity"/>
    <property type="evidence" value="ECO:0007669"/>
    <property type="project" value="InterPro"/>
</dbReference>
<dbReference type="PANTHER" id="PTHR43250">
    <property type="entry name" value="EXODEOXYRIBONUCLEASE III"/>
    <property type="match status" value="1"/>
</dbReference>
<feature type="binding site" evidence="7">
    <location>
        <position position="39"/>
    </location>
    <ligand>
        <name>Mg(2+)</name>
        <dbReference type="ChEBI" id="CHEBI:18420"/>
        <label>1</label>
    </ligand>
</feature>
<dbReference type="PROSITE" id="PS51435">
    <property type="entry name" value="AP_NUCLEASE_F1_4"/>
    <property type="match status" value="1"/>
</dbReference>
<evidence type="ECO:0000256" key="6">
    <source>
        <dbReference type="PIRSR" id="PIRSR604808-1"/>
    </source>
</evidence>
<keyword evidence="4" id="KW-0378">Hydrolase</keyword>
<feature type="binding site" evidence="7">
    <location>
        <position position="12"/>
    </location>
    <ligand>
        <name>Mg(2+)</name>
        <dbReference type="ChEBI" id="CHEBI:18420"/>
        <label>1</label>
    </ligand>
</feature>
<dbReference type="AlphaFoldDB" id="A0A1I3XCY6"/>
<evidence type="ECO:0000256" key="4">
    <source>
        <dbReference type="ARBA" id="ARBA00022801"/>
    </source>
</evidence>
<feature type="active site" description="Proton donor/acceptor" evidence="6">
    <location>
        <position position="150"/>
    </location>
</feature>
<evidence type="ECO:0000256" key="1">
    <source>
        <dbReference type="ARBA" id="ARBA00001936"/>
    </source>
</evidence>
<dbReference type="InterPro" id="IPR037493">
    <property type="entry name" value="ExoIII-like"/>
</dbReference>
<feature type="binding site" evidence="7">
    <location>
        <position position="150"/>
    </location>
    <ligand>
        <name>Mg(2+)</name>
        <dbReference type="ChEBI" id="CHEBI:18420"/>
        <label>1</label>
    </ligand>
</feature>
<evidence type="ECO:0000256" key="2">
    <source>
        <dbReference type="ARBA" id="ARBA00007092"/>
    </source>
</evidence>
<evidence type="ECO:0000259" key="9">
    <source>
        <dbReference type="Pfam" id="PF03372"/>
    </source>
</evidence>
<dbReference type="Gene3D" id="3.60.10.10">
    <property type="entry name" value="Endonuclease/exonuclease/phosphatase"/>
    <property type="match status" value="1"/>
</dbReference>
<evidence type="ECO:0000256" key="3">
    <source>
        <dbReference type="ARBA" id="ARBA00022723"/>
    </source>
</evidence>
<dbReference type="Pfam" id="PF03372">
    <property type="entry name" value="Exo_endo_phos"/>
    <property type="match status" value="1"/>
</dbReference>
<dbReference type="NCBIfam" id="TIGR00633">
    <property type="entry name" value="xth"/>
    <property type="match status" value="1"/>
</dbReference>
<dbReference type="InterPro" id="IPR004808">
    <property type="entry name" value="AP_endonuc_1"/>
</dbReference>
<dbReference type="PROSITE" id="PS00726">
    <property type="entry name" value="AP_NUCLEASE_F1_1"/>
    <property type="match status" value="1"/>
</dbReference>
<feature type="site" description="Important for catalytic activity" evidence="8">
    <location>
        <position position="221"/>
    </location>
</feature>
<comment type="cofactor">
    <cofactor evidence="1">
        <name>Mn(2+)</name>
        <dbReference type="ChEBI" id="CHEBI:29035"/>
    </cofactor>
</comment>
<dbReference type="EMBL" id="FOSP01000001">
    <property type="protein sequence ID" value="SFK17428.1"/>
    <property type="molecule type" value="Genomic_DNA"/>
</dbReference>
<feature type="active site" description="Proton acceptor" evidence="6">
    <location>
        <position position="251"/>
    </location>
</feature>
<dbReference type="STRING" id="52441.SAMN05216302_1001233"/>
<evidence type="ECO:0000313" key="11">
    <source>
        <dbReference type="Proteomes" id="UP000199533"/>
    </source>
</evidence>
<proteinExistence type="inferred from homology"/>
<feature type="domain" description="Endonuclease/exonuclease/phosphatase" evidence="9">
    <location>
        <begin position="9"/>
        <end position="251"/>
    </location>
</feature>
<dbReference type="GO" id="GO:0006281">
    <property type="term" value="P:DNA repair"/>
    <property type="evidence" value="ECO:0007669"/>
    <property type="project" value="InterPro"/>
</dbReference>
<dbReference type="Proteomes" id="UP000199533">
    <property type="component" value="Unassembled WGS sequence"/>
</dbReference>
<feature type="binding site" evidence="7">
    <location>
        <position position="250"/>
    </location>
    <ligand>
        <name>Mg(2+)</name>
        <dbReference type="ChEBI" id="CHEBI:18420"/>
        <label>1</label>
    </ligand>
</feature>
<feature type="binding site" evidence="7">
    <location>
        <position position="152"/>
    </location>
    <ligand>
        <name>Mg(2+)</name>
        <dbReference type="ChEBI" id="CHEBI:18420"/>
        <label>1</label>
    </ligand>
</feature>
<feature type="site" description="Transition state stabilizer" evidence="8">
    <location>
        <position position="152"/>
    </location>
</feature>
<name>A0A1I3XCY6_9PROT</name>
<dbReference type="NCBIfam" id="TIGR00195">
    <property type="entry name" value="exoDNase_III"/>
    <property type="match status" value="1"/>
</dbReference>
<dbReference type="GO" id="GO:0008311">
    <property type="term" value="F:double-stranded DNA 3'-5' DNA exonuclease activity"/>
    <property type="evidence" value="ECO:0007669"/>
    <property type="project" value="InterPro"/>
</dbReference>
<protein>
    <submittedName>
        <fullName evidence="10">Exodeoxyribonuclease III</fullName>
    </submittedName>
</protein>
<evidence type="ECO:0000313" key="10">
    <source>
        <dbReference type="EMBL" id="SFK17428.1"/>
    </source>
</evidence>
<dbReference type="PROSITE" id="PS00728">
    <property type="entry name" value="AP_NUCLEASE_F1_3"/>
    <property type="match status" value="1"/>
</dbReference>
<feature type="active site" evidence="6">
    <location>
        <position position="109"/>
    </location>
</feature>
<dbReference type="InterPro" id="IPR005135">
    <property type="entry name" value="Endo/exonuclease/phosphatase"/>
</dbReference>
<organism evidence="10 11">
    <name type="scientific">Nitrosomonas aestuarii</name>
    <dbReference type="NCBI Taxonomy" id="52441"/>
    <lineage>
        <taxon>Bacteria</taxon>
        <taxon>Pseudomonadati</taxon>
        <taxon>Pseudomonadota</taxon>
        <taxon>Betaproteobacteria</taxon>
        <taxon>Nitrosomonadales</taxon>
        <taxon>Nitrosomonadaceae</taxon>
        <taxon>Nitrosomonas</taxon>
    </lineage>
</organism>
<sequence>MNNAGMKLATWNVNSLKVRLPQVLDWLQTQQPDMLCLQETKLIDENFPQQEIAEAGYQSVYIGQKTYNGVAILSKQSGHEITTAIPGFEDEQKRVIAATFGALRIICIYVPNGDTVGSEKYAYKLRWLPALTDWLRNELKTYPKLALLGDFNIAPDDRDVYDPKLWEGKVLCSQPERNAFDGLLKIGLIDSFRLFEQPDKIYSWWDYRMLAFRRNRGLRIDHILMSKELAASCITCQIDKATRKLERPSDHAPVVAELSL</sequence>
<feature type="site" description="Interaction with DNA substrate" evidence="8">
    <location>
        <position position="251"/>
    </location>
</feature>
<dbReference type="GO" id="GO:0046872">
    <property type="term" value="F:metal ion binding"/>
    <property type="evidence" value="ECO:0007669"/>
    <property type="project" value="UniProtKB-KW"/>
</dbReference>
<gene>
    <name evidence="10" type="ORF">SAMN05216302_1001233</name>
</gene>
<evidence type="ECO:0000256" key="8">
    <source>
        <dbReference type="PIRSR" id="PIRSR604808-3"/>
    </source>
</evidence>
<feature type="binding site" evidence="7">
    <location>
        <position position="251"/>
    </location>
    <ligand>
        <name>Mg(2+)</name>
        <dbReference type="ChEBI" id="CHEBI:18420"/>
        <label>1</label>
    </ligand>
</feature>
<dbReference type="SUPFAM" id="SSF56219">
    <property type="entry name" value="DNase I-like"/>
    <property type="match status" value="1"/>
</dbReference>